<sequence length="703" mass="79163">MDGLVLRRNANGIPWVGVLDYKGRQRRSYQLLLLLQSSNHLTPTIDVQTSTIWSAIDPGWVDFSVAKRWLKKCITQHTSGCQSSSNIRHVSPAWLIDTTSHCLVSGEGITDFVALSYRWGPSTHRFMNSVIFKELTISGGLTKHSGLITPTVNDAMQAVRAIGEQYLWVDALCLAPDDDRKLSEQLQLMGSIYSSAKLTIVALDGDAMAGLPGTGVLPRNLQNTFDWKDSTKILARHLPSLSTLEVDASEYFQRGWTFQEYNLSRRRLIFANQQIHWRCSCALWHEDCPDLEDNDRSFLVTKTPNIEAGWPDLRELGNLITEYNNREFSFEEDAFPGITGLLAHIGNAFKAGFLFGLPKQNFDAALMWGCSLGRDSLNGAQFDGVRRRISSGRTGSVLPNAVLPSWSWIGWKGYPIDIFRGETQYLINELFIGESETGYIGSFKGDITVPITQWFSQKSPDASDKDIVTPCLESDTIISSTTVTDFDSDVWRCIRYVPSEHGADSGRTILLPWRVSGEFVYEHIHFPGVFRWFPLPYCSPKATIESQNTLEHPYISCKTERVWLAAVTSYRFLLPIPFDAHLGLYDKLGRICGWLQLPNDDEVSGFERAELPGDIDSQIVPSATKGIILNQFPADEDLIELVAICLRKSPEIDYKTKTVNYDDSYGVLWVKWVDGVAYRYGCGYVTKDMWHEQNPQTVDLVLG</sequence>
<evidence type="ECO:0000313" key="3">
    <source>
        <dbReference type="Proteomes" id="UP000053841"/>
    </source>
</evidence>
<evidence type="ECO:0000259" key="1">
    <source>
        <dbReference type="Pfam" id="PF06985"/>
    </source>
</evidence>
<dbReference type="InterPro" id="IPR010730">
    <property type="entry name" value="HET"/>
</dbReference>
<evidence type="ECO:0000313" key="2">
    <source>
        <dbReference type="EMBL" id="EUC28599.1"/>
    </source>
</evidence>
<dbReference type="GeneID" id="19143782"/>
<organism evidence="2 3">
    <name type="scientific">Cochliobolus carbonum (strain 26-R-13)</name>
    <name type="common">Maize leaf spot fungus</name>
    <name type="synonym">Bipolaris zeicola</name>
    <dbReference type="NCBI Taxonomy" id="930089"/>
    <lineage>
        <taxon>Eukaryota</taxon>
        <taxon>Fungi</taxon>
        <taxon>Dikarya</taxon>
        <taxon>Ascomycota</taxon>
        <taxon>Pezizomycotina</taxon>
        <taxon>Dothideomycetes</taxon>
        <taxon>Pleosporomycetidae</taxon>
        <taxon>Pleosporales</taxon>
        <taxon>Pleosporineae</taxon>
        <taxon>Pleosporaceae</taxon>
        <taxon>Bipolaris</taxon>
    </lineage>
</organism>
<dbReference type="PANTHER" id="PTHR33112:SF16">
    <property type="entry name" value="HETEROKARYON INCOMPATIBILITY DOMAIN-CONTAINING PROTEIN"/>
    <property type="match status" value="1"/>
</dbReference>
<dbReference type="HOGENOM" id="CLU_003953_2_1_1"/>
<protein>
    <recommendedName>
        <fullName evidence="1">Heterokaryon incompatibility domain-containing protein</fullName>
    </recommendedName>
</protein>
<dbReference type="PANTHER" id="PTHR33112">
    <property type="entry name" value="DOMAIN PROTEIN, PUTATIVE-RELATED"/>
    <property type="match status" value="1"/>
</dbReference>
<dbReference type="KEGG" id="bze:COCCADRAFT_108748"/>
<dbReference type="AlphaFoldDB" id="W6Y0R8"/>
<keyword evidence="3" id="KW-1185">Reference proteome</keyword>
<gene>
    <name evidence="2" type="ORF">COCCADRAFT_108748</name>
</gene>
<dbReference type="EMBL" id="KI964801">
    <property type="protein sequence ID" value="EUC28599.1"/>
    <property type="molecule type" value="Genomic_DNA"/>
</dbReference>
<name>W6Y0R8_COCC2</name>
<accession>W6Y0R8</accession>
<dbReference type="OrthoDB" id="5428863at2759"/>
<dbReference type="Pfam" id="PF06985">
    <property type="entry name" value="HET"/>
    <property type="match status" value="1"/>
</dbReference>
<reference evidence="2 3" key="1">
    <citation type="journal article" date="2013" name="PLoS Genet.">
        <title>Comparative genome structure, secondary metabolite, and effector coding capacity across Cochliobolus pathogens.</title>
        <authorList>
            <person name="Condon B.J."/>
            <person name="Leng Y."/>
            <person name="Wu D."/>
            <person name="Bushley K.E."/>
            <person name="Ohm R.A."/>
            <person name="Otillar R."/>
            <person name="Martin J."/>
            <person name="Schackwitz W."/>
            <person name="Grimwood J."/>
            <person name="MohdZainudin N."/>
            <person name="Xue C."/>
            <person name="Wang R."/>
            <person name="Manning V.A."/>
            <person name="Dhillon B."/>
            <person name="Tu Z.J."/>
            <person name="Steffenson B.J."/>
            <person name="Salamov A."/>
            <person name="Sun H."/>
            <person name="Lowry S."/>
            <person name="LaButti K."/>
            <person name="Han J."/>
            <person name="Copeland A."/>
            <person name="Lindquist E."/>
            <person name="Barry K."/>
            <person name="Schmutz J."/>
            <person name="Baker S.E."/>
            <person name="Ciuffetti L.M."/>
            <person name="Grigoriev I.V."/>
            <person name="Zhong S."/>
            <person name="Turgeon B.G."/>
        </authorList>
    </citation>
    <scope>NUCLEOTIDE SEQUENCE [LARGE SCALE GENOMIC DNA]</scope>
    <source>
        <strain evidence="2 3">26-R-13</strain>
    </source>
</reference>
<dbReference type="RefSeq" id="XP_007717107.1">
    <property type="nucleotide sequence ID" value="XM_007718917.1"/>
</dbReference>
<dbReference type="STRING" id="930089.W6Y0R8"/>
<proteinExistence type="predicted"/>
<dbReference type="Proteomes" id="UP000053841">
    <property type="component" value="Unassembled WGS sequence"/>
</dbReference>
<dbReference type="eggNOG" id="ENOG502SIIC">
    <property type="taxonomic scope" value="Eukaryota"/>
</dbReference>
<feature type="domain" description="Heterokaryon incompatibility" evidence="1">
    <location>
        <begin position="112"/>
        <end position="260"/>
    </location>
</feature>